<protein>
    <submittedName>
        <fullName evidence="1">Uncharacterized protein</fullName>
    </submittedName>
</protein>
<sequence>MTMLKSNLLWQFNLFKQICIWMMLRIMQPVIAGWMYLSDEVEYARFHDPSDRYEAVVTYPRYLRLLAGWLGERDRRLGTVRIYDIDGQYYGAQAVDVIGLARDRQWVPDVAPLQAIGAEWLGVEVVVSAEWVC</sequence>
<dbReference type="Proteomes" id="UP000625316">
    <property type="component" value="Unassembled WGS sequence"/>
</dbReference>
<dbReference type="EMBL" id="JADEXQ010000040">
    <property type="protein sequence ID" value="MBE9030621.1"/>
    <property type="molecule type" value="Genomic_DNA"/>
</dbReference>
<evidence type="ECO:0000313" key="2">
    <source>
        <dbReference type="Proteomes" id="UP000625316"/>
    </source>
</evidence>
<comment type="caution">
    <text evidence="1">The sequence shown here is derived from an EMBL/GenBank/DDBJ whole genome shotgun (WGS) entry which is preliminary data.</text>
</comment>
<dbReference type="AlphaFoldDB" id="A0A928VL82"/>
<keyword evidence="2" id="KW-1185">Reference proteome</keyword>
<accession>A0A928VL82</accession>
<proteinExistence type="predicted"/>
<gene>
    <name evidence="1" type="ORF">IQ266_12855</name>
</gene>
<name>A0A928VL82_9CYAN</name>
<dbReference type="RefSeq" id="WP_264325451.1">
    <property type="nucleotide sequence ID" value="NZ_JADEXQ010000040.1"/>
</dbReference>
<reference evidence="1" key="1">
    <citation type="submission" date="2020-10" db="EMBL/GenBank/DDBJ databases">
        <authorList>
            <person name="Castelo-Branco R."/>
            <person name="Eusebio N."/>
            <person name="Adriana R."/>
            <person name="Vieira A."/>
            <person name="Brugerolle De Fraissinette N."/>
            <person name="Rezende De Castro R."/>
            <person name="Schneider M.P."/>
            <person name="Vasconcelos V."/>
            <person name="Leao P.N."/>
        </authorList>
    </citation>
    <scope>NUCLEOTIDE SEQUENCE</scope>
    <source>
        <strain evidence="1">LEGE 11480</strain>
    </source>
</reference>
<organism evidence="1 2">
    <name type="scientific">Romeriopsis navalis LEGE 11480</name>
    <dbReference type="NCBI Taxonomy" id="2777977"/>
    <lineage>
        <taxon>Bacteria</taxon>
        <taxon>Bacillati</taxon>
        <taxon>Cyanobacteriota</taxon>
        <taxon>Cyanophyceae</taxon>
        <taxon>Leptolyngbyales</taxon>
        <taxon>Leptolyngbyaceae</taxon>
        <taxon>Romeriopsis</taxon>
        <taxon>Romeriopsis navalis</taxon>
    </lineage>
</organism>
<evidence type="ECO:0000313" key="1">
    <source>
        <dbReference type="EMBL" id="MBE9030621.1"/>
    </source>
</evidence>